<dbReference type="GO" id="GO:0016747">
    <property type="term" value="F:acyltransferase activity, transferring groups other than amino-acyl groups"/>
    <property type="evidence" value="ECO:0007669"/>
    <property type="project" value="InterPro"/>
</dbReference>
<dbReference type="InterPro" id="IPR050832">
    <property type="entry name" value="Bact_Acetyltransf"/>
</dbReference>
<proteinExistence type="predicted"/>
<dbReference type="EMBL" id="FNIL01000008">
    <property type="protein sequence ID" value="SDO19479.1"/>
    <property type="molecule type" value="Genomic_DNA"/>
</dbReference>
<evidence type="ECO:0000256" key="2">
    <source>
        <dbReference type="ARBA" id="ARBA00023315"/>
    </source>
</evidence>
<name>A0A1H0HJT4_9BACI</name>
<evidence type="ECO:0000259" key="3">
    <source>
        <dbReference type="PROSITE" id="PS51186"/>
    </source>
</evidence>
<dbReference type="OrthoDB" id="9803233at2"/>
<protein>
    <submittedName>
        <fullName evidence="4">Acetyltransferase (GNAT) family protein</fullName>
    </submittedName>
</protein>
<feature type="domain" description="N-acetyltransferase" evidence="3">
    <location>
        <begin position="3"/>
        <end position="171"/>
    </location>
</feature>
<dbReference type="Proteomes" id="UP000198778">
    <property type="component" value="Unassembled WGS sequence"/>
</dbReference>
<dbReference type="InterPro" id="IPR000182">
    <property type="entry name" value="GNAT_dom"/>
</dbReference>
<dbReference type="AlphaFoldDB" id="A0A1H0HJT4"/>
<gene>
    <name evidence="4" type="ORF">SAMN04488053_108134</name>
</gene>
<keyword evidence="5" id="KW-1185">Reference proteome</keyword>
<dbReference type="STRING" id="745820.SAMN04488053_108134"/>
<evidence type="ECO:0000313" key="5">
    <source>
        <dbReference type="Proteomes" id="UP000198778"/>
    </source>
</evidence>
<organism evidence="4 5">
    <name type="scientific">Alkalicoccus daliensis</name>
    <dbReference type="NCBI Taxonomy" id="745820"/>
    <lineage>
        <taxon>Bacteria</taxon>
        <taxon>Bacillati</taxon>
        <taxon>Bacillota</taxon>
        <taxon>Bacilli</taxon>
        <taxon>Bacillales</taxon>
        <taxon>Bacillaceae</taxon>
        <taxon>Alkalicoccus</taxon>
    </lineage>
</organism>
<accession>A0A1H0HJT4</accession>
<dbReference type="PROSITE" id="PS51186">
    <property type="entry name" value="GNAT"/>
    <property type="match status" value="1"/>
</dbReference>
<keyword evidence="1 4" id="KW-0808">Transferase</keyword>
<evidence type="ECO:0000313" key="4">
    <source>
        <dbReference type="EMBL" id="SDO19479.1"/>
    </source>
</evidence>
<dbReference type="Gene3D" id="3.40.630.30">
    <property type="match status" value="1"/>
</dbReference>
<sequence length="174" mass="19312">MSVLIREAAAEEVSFIREQRLQAYEDHRNAVPEEHWQALKKAITSEADSQPGVELFVAEKNDKIIGSIALFPALTDAYEGMTAELDYPEIRVLAVAPEARGKGAASALIAACIQRAKEKGYNYIGLHTGEFMHEAIALYQKHGFERQPEHDFEPAGDGVTVKAFRLSLEQDKRG</sequence>
<dbReference type="PANTHER" id="PTHR43877">
    <property type="entry name" value="AMINOALKYLPHOSPHONATE N-ACETYLTRANSFERASE-RELATED-RELATED"/>
    <property type="match status" value="1"/>
</dbReference>
<keyword evidence="2" id="KW-0012">Acyltransferase</keyword>
<dbReference type="SUPFAM" id="SSF55729">
    <property type="entry name" value="Acyl-CoA N-acyltransferases (Nat)"/>
    <property type="match status" value="1"/>
</dbReference>
<dbReference type="InterPro" id="IPR016181">
    <property type="entry name" value="Acyl_CoA_acyltransferase"/>
</dbReference>
<evidence type="ECO:0000256" key="1">
    <source>
        <dbReference type="ARBA" id="ARBA00022679"/>
    </source>
</evidence>
<dbReference type="CDD" id="cd04301">
    <property type="entry name" value="NAT_SF"/>
    <property type="match status" value="1"/>
</dbReference>
<reference evidence="5" key="1">
    <citation type="submission" date="2016-10" db="EMBL/GenBank/DDBJ databases">
        <authorList>
            <person name="Varghese N."/>
            <person name="Submissions S."/>
        </authorList>
    </citation>
    <scope>NUCLEOTIDE SEQUENCE [LARGE SCALE GENOMIC DNA]</scope>
    <source>
        <strain evidence="5">CGMCC 1.10369</strain>
    </source>
</reference>
<dbReference type="Pfam" id="PF00583">
    <property type="entry name" value="Acetyltransf_1"/>
    <property type="match status" value="1"/>
</dbReference>
<dbReference type="RefSeq" id="WP_090843354.1">
    <property type="nucleotide sequence ID" value="NZ_FNIL01000008.1"/>
</dbReference>